<dbReference type="EMBL" id="JBGUBD010000007">
    <property type="protein sequence ID" value="MFA9479199.1"/>
    <property type="molecule type" value="Genomic_DNA"/>
</dbReference>
<dbReference type="RefSeq" id="WP_425346126.1">
    <property type="nucleotide sequence ID" value="NZ_JBGUBD010000007.1"/>
</dbReference>
<dbReference type="PROSITE" id="PS51194">
    <property type="entry name" value="HELICASE_CTER"/>
    <property type="match status" value="1"/>
</dbReference>
<feature type="compositionally biased region" description="Acidic residues" evidence="3">
    <location>
        <begin position="292"/>
        <end position="323"/>
    </location>
</feature>
<dbReference type="Gene3D" id="3.40.50.300">
    <property type="entry name" value="P-loop containing nucleotide triphosphate hydrolases"/>
    <property type="match status" value="1"/>
</dbReference>
<dbReference type="PANTHER" id="PTHR10799">
    <property type="entry name" value="SNF2/RAD54 HELICASE FAMILY"/>
    <property type="match status" value="1"/>
</dbReference>
<dbReference type="PROSITE" id="PS50966">
    <property type="entry name" value="ZF_SWIM"/>
    <property type="match status" value="1"/>
</dbReference>
<evidence type="ECO:0000259" key="4">
    <source>
        <dbReference type="PROSITE" id="PS50966"/>
    </source>
</evidence>
<keyword evidence="2" id="KW-0863">Zinc-finger</keyword>
<dbReference type="InterPro" id="IPR007527">
    <property type="entry name" value="Znf_SWIM"/>
</dbReference>
<evidence type="ECO:0000256" key="1">
    <source>
        <dbReference type="ARBA" id="ARBA00022801"/>
    </source>
</evidence>
<keyword evidence="1" id="KW-0378">Hydrolase</keyword>
<evidence type="ECO:0000313" key="8">
    <source>
        <dbReference type="Proteomes" id="UP001575105"/>
    </source>
</evidence>
<feature type="domain" description="Helicase C-terminal" evidence="6">
    <location>
        <begin position="1103"/>
        <end position="1251"/>
    </location>
</feature>
<proteinExistence type="predicted"/>
<protein>
    <submittedName>
        <fullName evidence="7">SNF2-related protein</fullName>
    </submittedName>
</protein>
<dbReference type="InterPro" id="IPR049730">
    <property type="entry name" value="SNF2/RAD54-like_C"/>
</dbReference>
<dbReference type="Proteomes" id="UP001575105">
    <property type="component" value="Unassembled WGS sequence"/>
</dbReference>
<dbReference type="Pfam" id="PF04434">
    <property type="entry name" value="SWIM"/>
    <property type="match status" value="1"/>
</dbReference>
<dbReference type="Pfam" id="PF00176">
    <property type="entry name" value="SNF2-rel_dom"/>
    <property type="match status" value="1"/>
</dbReference>
<keyword evidence="2" id="KW-0479">Metal-binding</keyword>
<dbReference type="InterPro" id="IPR027417">
    <property type="entry name" value="P-loop_NTPase"/>
</dbReference>
<accession>A0ABV4U9J1</accession>
<dbReference type="Pfam" id="PF00271">
    <property type="entry name" value="Helicase_C"/>
    <property type="match status" value="1"/>
</dbReference>
<dbReference type="InterPro" id="IPR001650">
    <property type="entry name" value="Helicase_C-like"/>
</dbReference>
<dbReference type="SMART" id="SM00487">
    <property type="entry name" value="DEXDc"/>
    <property type="match status" value="1"/>
</dbReference>
<keyword evidence="2" id="KW-0862">Zinc</keyword>
<evidence type="ECO:0000256" key="2">
    <source>
        <dbReference type="PROSITE-ProRule" id="PRU00325"/>
    </source>
</evidence>
<dbReference type="InterPro" id="IPR000330">
    <property type="entry name" value="SNF2_N"/>
</dbReference>
<reference evidence="7 8" key="1">
    <citation type="submission" date="2024-08" db="EMBL/GenBank/DDBJ databases">
        <title>Whole-genome sequencing of halo(alkali)philic microorganisms from hypersaline lakes.</title>
        <authorList>
            <person name="Sorokin D.Y."/>
            <person name="Merkel A.Y."/>
            <person name="Messina E."/>
            <person name="Yakimov M."/>
        </authorList>
    </citation>
    <scope>NUCLEOTIDE SEQUENCE [LARGE SCALE GENOMIC DNA]</scope>
    <source>
        <strain evidence="7 8">AB-hyl4</strain>
    </source>
</reference>
<dbReference type="CDD" id="cd18793">
    <property type="entry name" value="SF2_C_SNF"/>
    <property type="match status" value="1"/>
</dbReference>
<name>A0ABV4U9J1_9BACT</name>
<organism evidence="7 8">
    <name type="scientific">Natronomicrosphaera hydrolytica</name>
    <dbReference type="NCBI Taxonomy" id="3242702"/>
    <lineage>
        <taxon>Bacteria</taxon>
        <taxon>Pseudomonadati</taxon>
        <taxon>Planctomycetota</taxon>
        <taxon>Phycisphaerae</taxon>
        <taxon>Phycisphaerales</taxon>
        <taxon>Phycisphaeraceae</taxon>
        <taxon>Natronomicrosphaera</taxon>
    </lineage>
</organism>
<gene>
    <name evidence="7" type="ORF">ACERK3_12980</name>
</gene>
<evidence type="ECO:0000259" key="5">
    <source>
        <dbReference type="PROSITE" id="PS51192"/>
    </source>
</evidence>
<dbReference type="PROSITE" id="PS51192">
    <property type="entry name" value="HELICASE_ATP_BIND_1"/>
    <property type="match status" value="1"/>
</dbReference>
<dbReference type="SUPFAM" id="SSF52540">
    <property type="entry name" value="P-loop containing nucleoside triphosphate hydrolases"/>
    <property type="match status" value="2"/>
</dbReference>
<keyword evidence="8" id="KW-1185">Reference proteome</keyword>
<dbReference type="InterPro" id="IPR038718">
    <property type="entry name" value="SNF2-like_sf"/>
</dbReference>
<feature type="compositionally biased region" description="Low complexity" evidence="3">
    <location>
        <begin position="339"/>
        <end position="350"/>
    </location>
</feature>
<sequence length="1264" mass="140712">MSILTAWSPFFQSNARMRGRGYQASNRVERIEPQDGELVRATVQCDEQYIVTVIRDGTRAAAECTCSAFAEGTYCKHIWATLLDVQQNPEGIGASADELAAMRVRAPKARKRAAGESSTPARSSEPEWVGRLSLLRPATIELDHERAPSEVLPAQRQLCYVVLPDHSRRHNGLVVELRQRTPIATGWSKPKPMKVGHDTLHELADNNDRELCALLLGSLPFDEGATTYFSQRGHAMFRLPTGVWRNMLKRMIDTGRCFVAAHEDDEPIDPLPLRWDGDEPWVLWMIGQWDDEDESADADEDTSEGELDLDVEADDTDDADDVDSSTSRFGEVTAQVNGSATAESHAEASTLEAATPAELLVHVELRRDGKRMGVGKPALLLGGADGLIITGDTAAAFDDREAFRWASQFRDDLRRHESLRPIRVPRQDVDRFLDRLYMLPQLPELDLPDDVGRTPERIHPVPHLDLFSPESPEGNKLLPASAKNQLVGRVWFGYDDQRVSPAQPGRFVAINSAASSQAMGDTDVENTVAPMEASNESVDLLEPGDIPEDDAGGSVNGDVHAADASAEVALDAPPKGRLIHRHRRAEWQAMQTLVTYGLRPLPSAGPDIVAMSMKQMGPSVTALLANGWQVEADQQTIRHAGTPHLSIASGIDWFELRGGIRYQRNDGTEEQVTLPQILAAVRSGRQMITLGDGSQGLLPQAWLDEHGLLTTLGKVEKDHLRFGASQAAVLDALLTEDELVEVDETFDRARQRLHEFQGVKPLNPTPRFKGDLRPYQREGLGWFAFLRWFGMGGILADDMGLGKTIQVLAMLDARRKYEGEQSESSAADGTDAPAEHRPALVVAPRSVVFNWVDEAEKFTPHLRVEAYAGTEREALRDRFNEIDIVVTSFGLLRRDIEVLQDYEFDYIVLDEAQAIKNPGSQAAKAARLLRARHRLALTGTPVENHLGDLWSIFEFLNPGMLGSNARFNEMVRATNTAQNGNGREAIATRNATISQVGKMLRPFILRRTKKQVLHDLPEKTEQTIVCEMEPAQQQVYDDLRKYYRQHLLSNLETPGGSTSGSVMGGKSGFMVLEALLRLRQAACHPGLIDEKRADDPSAKLDALLEQLDDVIGEGSKALVFSQFTSMLSLVRRQLDARGIPYCYLDGQTRNRREVVRQFQEDETTPVFLISLKTGGFGLNLTAAEYVFILDPWWNPAVEQQAIDRTHRIGQTRRVFAYRMICQDTVEQRITQLQQQKREIAEAIVGGEQQVLRELTRDDLEQLLS</sequence>
<evidence type="ECO:0000313" key="7">
    <source>
        <dbReference type="EMBL" id="MFA9479199.1"/>
    </source>
</evidence>
<feature type="region of interest" description="Disordered" evidence="3">
    <location>
        <begin position="292"/>
        <end position="350"/>
    </location>
</feature>
<comment type="caution">
    <text evidence="7">The sequence shown here is derived from an EMBL/GenBank/DDBJ whole genome shotgun (WGS) entry which is preliminary data.</text>
</comment>
<evidence type="ECO:0000259" key="6">
    <source>
        <dbReference type="PROSITE" id="PS51194"/>
    </source>
</evidence>
<dbReference type="InterPro" id="IPR014001">
    <property type="entry name" value="Helicase_ATP-bd"/>
</dbReference>
<feature type="domain" description="SWIM-type" evidence="4">
    <location>
        <begin position="49"/>
        <end position="86"/>
    </location>
</feature>
<evidence type="ECO:0000256" key="3">
    <source>
        <dbReference type="SAM" id="MobiDB-lite"/>
    </source>
</evidence>
<feature type="domain" description="Helicase ATP-binding" evidence="5">
    <location>
        <begin position="784"/>
        <end position="959"/>
    </location>
</feature>
<dbReference type="SMART" id="SM00490">
    <property type="entry name" value="HELICc"/>
    <property type="match status" value="1"/>
</dbReference>
<dbReference type="Gene3D" id="3.40.50.10810">
    <property type="entry name" value="Tandem AAA-ATPase domain"/>
    <property type="match status" value="1"/>
</dbReference>